<protein>
    <submittedName>
        <fullName evidence="2">YfhD family protein</fullName>
    </submittedName>
</protein>
<organism evidence="2 3">
    <name type="scientific">Thalassorhabdus alkalitolerans</name>
    <dbReference type="NCBI Taxonomy" id="2282697"/>
    <lineage>
        <taxon>Bacteria</taxon>
        <taxon>Bacillati</taxon>
        <taxon>Bacillota</taxon>
        <taxon>Bacilli</taxon>
        <taxon>Bacillales</taxon>
        <taxon>Bacillaceae</taxon>
        <taxon>Thalassorhabdus</taxon>
    </lineage>
</organism>
<feature type="compositionally biased region" description="Basic and acidic residues" evidence="1">
    <location>
        <begin position="37"/>
        <end position="47"/>
    </location>
</feature>
<proteinExistence type="predicted"/>
<dbReference type="EMBL" id="JBHSOZ010000005">
    <property type="protein sequence ID" value="MFC5713623.1"/>
    <property type="molecule type" value="Genomic_DNA"/>
</dbReference>
<comment type="caution">
    <text evidence="2">The sequence shown here is derived from an EMBL/GenBank/DDBJ whole genome shotgun (WGS) entry which is preliminary data.</text>
</comment>
<evidence type="ECO:0000313" key="3">
    <source>
        <dbReference type="Proteomes" id="UP001596142"/>
    </source>
</evidence>
<sequence length="47" mass="5563">MTRGQSRNNKHKNKARLSQTPKKDILTDEELSEELSEINHEKNTREK</sequence>
<dbReference type="RefSeq" id="WP_157049753.1">
    <property type="nucleotide sequence ID" value="NZ_JBHSOZ010000005.1"/>
</dbReference>
<evidence type="ECO:0000256" key="1">
    <source>
        <dbReference type="SAM" id="MobiDB-lite"/>
    </source>
</evidence>
<feature type="region of interest" description="Disordered" evidence="1">
    <location>
        <begin position="1"/>
        <end position="47"/>
    </location>
</feature>
<accession>A0ABW0YST3</accession>
<reference evidence="3" key="1">
    <citation type="journal article" date="2019" name="Int. J. Syst. Evol. Microbiol.">
        <title>The Global Catalogue of Microorganisms (GCM) 10K type strain sequencing project: providing services to taxonomists for standard genome sequencing and annotation.</title>
        <authorList>
            <consortium name="The Broad Institute Genomics Platform"/>
            <consortium name="The Broad Institute Genome Sequencing Center for Infectious Disease"/>
            <person name="Wu L."/>
            <person name="Ma J."/>
        </authorList>
    </citation>
    <scope>NUCLEOTIDE SEQUENCE [LARGE SCALE GENOMIC DNA]</scope>
    <source>
        <strain evidence="3">CECT 7184</strain>
    </source>
</reference>
<feature type="compositionally biased region" description="Acidic residues" evidence="1">
    <location>
        <begin position="27"/>
        <end position="36"/>
    </location>
</feature>
<evidence type="ECO:0000313" key="2">
    <source>
        <dbReference type="EMBL" id="MFC5713623.1"/>
    </source>
</evidence>
<dbReference type="InterPro" id="IPR025435">
    <property type="entry name" value="YfhD-like"/>
</dbReference>
<dbReference type="Pfam" id="PF14151">
    <property type="entry name" value="YfhD"/>
    <property type="match status" value="1"/>
</dbReference>
<name>A0ABW0YST3_9BACI</name>
<gene>
    <name evidence="2" type="ORF">ACFPU1_12590</name>
</gene>
<dbReference type="Proteomes" id="UP001596142">
    <property type="component" value="Unassembled WGS sequence"/>
</dbReference>
<keyword evidence="3" id="KW-1185">Reference proteome</keyword>